<keyword evidence="2" id="KW-1185">Reference proteome</keyword>
<gene>
    <name evidence="1" type="ORF">Hsar01_02958</name>
</gene>
<comment type="caution">
    <text evidence="1">The sequence shown here is derived from an EMBL/GenBank/DDBJ whole genome shotgun (WGS) entry which is preliminary data.</text>
</comment>
<evidence type="ECO:0000313" key="2">
    <source>
        <dbReference type="Proteomes" id="UP001476282"/>
    </source>
</evidence>
<accession>A0ABP9UWL3</accession>
<protein>
    <submittedName>
        <fullName evidence="1">Uncharacterized protein</fullName>
    </submittedName>
</protein>
<evidence type="ECO:0000313" key="1">
    <source>
        <dbReference type="EMBL" id="GAA5483724.1"/>
    </source>
</evidence>
<dbReference type="Proteomes" id="UP001476282">
    <property type="component" value="Unassembled WGS sequence"/>
</dbReference>
<proteinExistence type="predicted"/>
<name>A0ABP9UWL3_9BACT</name>
<sequence>MKRLRKRDWFFNAMVVNVLRSLNYRWWGEDYVRTDTYWNKAGFTRLVKFKSEGGTASDLIDRELADPTSNHQQQILALIESEDLSTFTRRTRRLYPSFHLNSQIWYKYFNPDEYHTDLARFDIHRIKIYKEALKKKDRLSGDTFDCIHADFAVRGLSLT</sequence>
<organism evidence="1 2">
    <name type="scientific">Haloferula sargassicola</name>
    <dbReference type="NCBI Taxonomy" id="490096"/>
    <lineage>
        <taxon>Bacteria</taxon>
        <taxon>Pseudomonadati</taxon>
        <taxon>Verrucomicrobiota</taxon>
        <taxon>Verrucomicrobiia</taxon>
        <taxon>Verrucomicrobiales</taxon>
        <taxon>Verrucomicrobiaceae</taxon>
        <taxon>Haloferula</taxon>
    </lineage>
</organism>
<dbReference type="EMBL" id="BAABRI010000017">
    <property type="protein sequence ID" value="GAA5483724.1"/>
    <property type="molecule type" value="Genomic_DNA"/>
</dbReference>
<reference evidence="1 2" key="1">
    <citation type="submission" date="2024-02" db="EMBL/GenBank/DDBJ databases">
        <title>Haloferula sargassicola NBRC 104335.</title>
        <authorList>
            <person name="Ichikawa N."/>
            <person name="Katano-Makiyama Y."/>
            <person name="Hidaka K."/>
        </authorList>
    </citation>
    <scope>NUCLEOTIDE SEQUENCE [LARGE SCALE GENOMIC DNA]</scope>
    <source>
        <strain evidence="1 2">NBRC 104335</strain>
    </source>
</reference>
<dbReference type="RefSeq" id="WP_353567831.1">
    <property type="nucleotide sequence ID" value="NZ_BAABRI010000017.1"/>
</dbReference>